<dbReference type="InterPro" id="IPR003034">
    <property type="entry name" value="SAP_dom"/>
</dbReference>
<dbReference type="GO" id="GO:0046872">
    <property type="term" value="F:metal ion binding"/>
    <property type="evidence" value="ECO:0007669"/>
    <property type="project" value="UniProtKB-KW"/>
</dbReference>
<feature type="binding site" evidence="5">
    <location>
        <position position="217"/>
    </location>
    <ligand>
        <name>Mg(2+)</name>
        <dbReference type="ChEBI" id="CHEBI:18420"/>
        <label>1</label>
    </ligand>
</feature>
<protein>
    <submittedName>
        <fullName evidence="8">DNA-(Apurinic or apyrimidinic site) lyase</fullName>
    </submittedName>
</protein>
<dbReference type="GO" id="GO:0005634">
    <property type="term" value="C:nucleus"/>
    <property type="evidence" value="ECO:0007669"/>
    <property type="project" value="TreeGrafter"/>
</dbReference>
<dbReference type="AlphaFoldDB" id="A0AAV8HXP9"/>
<comment type="similarity">
    <text evidence="1">Belongs to the DNA repair enzymes AP/ExoA family.</text>
</comment>
<dbReference type="InterPro" id="IPR036691">
    <property type="entry name" value="Endo/exonu/phosph_ase_sf"/>
</dbReference>
<dbReference type="InterPro" id="IPR020847">
    <property type="entry name" value="AP_endonuclease_F1_BS"/>
</dbReference>
<comment type="caution">
    <text evidence="8">The sequence shown here is derived from an EMBL/GenBank/DDBJ whole genome shotgun (WGS) entry which is preliminary data.</text>
</comment>
<keyword evidence="8" id="KW-0456">Lyase</keyword>
<keyword evidence="2 5" id="KW-0479">Metal-binding</keyword>
<evidence type="ECO:0000256" key="5">
    <source>
        <dbReference type="PIRSR" id="PIRSR604808-2"/>
    </source>
</evidence>
<evidence type="ECO:0000256" key="4">
    <source>
        <dbReference type="ARBA" id="ARBA00022842"/>
    </source>
</evidence>
<keyword evidence="5" id="KW-0464">Manganese</keyword>
<keyword evidence="3" id="KW-0378">Hydrolase</keyword>
<evidence type="ECO:0000256" key="6">
    <source>
        <dbReference type="SAM" id="MobiDB-lite"/>
    </source>
</evidence>
<dbReference type="EMBL" id="JAMFTS010000001">
    <property type="protein sequence ID" value="KAJ4819963.1"/>
    <property type="molecule type" value="Genomic_DNA"/>
</dbReference>
<dbReference type="SUPFAM" id="SSF56219">
    <property type="entry name" value="DNase I-like"/>
    <property type="match status" value="1"/>
</dbReference>
<evidence type="ECO:0000256" key="2">
    <source>
        <dbReference type="ARBA" id="ARBA00022723"/>
    </source>
</evidence>
<dbReference type="Gene3D" id="3.60.10.10">
    <property type="entry name" value="Endonuclease/exonuclease/phosphatase"/>
    <property type="match status" value="1"/>
</dbReference>
<dbReference type="PANTHER" id="PTHR22748:SF6">
    <property type="entry name" value="DNA-(APURINIC OR APYRIMIDINIC SITE) ENDONUCLEASE"/>
    <property type="match status" value="1"/>
</dbReference>
<evidence type="ECO:0000313" key="8">
    <source>
        <dbReference type="EMBL" id="KAJ4819963.1"/>
    </source>
</evidence>
<evidence type="ECO:0000256" key="3">
    <source>
        <dbReference type="ARBA" id="ARBA00022801"/>
    </source>
</evidence>
<organism evidence="8 9">
    <name type="scientific">Rhynchospora pubera</name>
    <dbReference type="NCBI Taxonomy" id="906938"/>
    <lineage>
        <taxon>Eukaryota</taxon>
        <taxon>Viridiplantae</taxon>
        <taxon>Streptophyta</taxon>
        <taxon>Embryophyta</taxon>
        <taxon>Tracheophyta</taxon>
        <taxon>Spermatophyta</taxon>
        <taxon>Magnoliopsida</taxon>
        <taxon>Liliopsida</taxon>
        <taxon>Poales</taxon>
        <taxon>Cyperaceae</taxon>
        <taxon>Cyperoideae</taxon>
        <taxon>Rhynchosporeae</taxon>
        <taxon>Rhynchospora</taxon>
    </lineage>
</organism>
<dbReference type="GO" id="GO:0003906">
    <property type="term" value="F:DNA-(apurinic or apyrimidinic site) endonuclease activity"/>
    <property type="evidence" value="ECO:0007669"/>
    <property type="project" value="TreeGrafter"/>
</dbReference>
<feature type="binding site" evidence="5">
    <location>
        <position position="248"/>
    </location>
    <ligand>
        <name>Mg(2+)</name>
        <dbReference type="ChEBI" id="CHEBI:18420"/>
        <label>1</label>
    </ligand>
</feature>
<feature type="region of interest" description="Disordered" evidence="6">
    <location>
        <begin position="1"/>
        <end position="30"/>
    </location>
</feature>
<proteinExistence type="inferred from homology"/>
<reference evidence="8" key="1">
    <citation type="submission" date="2022-08" db="EMBL/GenBank/DDBJ databases">
        <authorList>
            <person name="Marques A."/>
        </authorList>
    </citation>
    <scope>NUCLEOTIDE SEQUENCE</scope>
    <source>
        <strain evidence="8">RhyPub2mFocal</strain>
        <tissue evidence="8">Leaves</tissue>
    </source>
</reference>
<evidence type="ECO:0000313" key="9">
    <source>
        <dbReference type="Proteomes" id="UP001140206"/>
    </source>
</evidence>
<keyword evidence="4 5" id="KW-0460">Magnesium</keyword>
<evidence type="ECO:0000256" key="1">
    <source>
        <dbReference type="ARBA" id="ARBA00007092"/>
    </source>
</evidence>
<dbReference type="InterPro" id="IPR036361">
    <property type="entry name" value="SAP_dom_sf"/>
</dbReference>
<dbReference type="Proteomes" id="UP001140206">
    <property type="component" value="Chromosome 1"/>
</dbReference>
<comment type="cofactor">
    <cofactor evidence="5">
        <name>Mg(2+)</name>
        <dbReference type="ChEBI" id="CHEBI:18420"/>
    </cofactor>
    <cofactor evidence="5">
        <name>Mn(2+)</name>
        <dbReference type="ChEBI" id="CHEBI:29035"/>
    </cofactor>
    <text evidence="5">Probably binds two magnesium or manganese ions per subunit.</text>
</comment>
<dbReference type="Pfam" id="PF02037">
    <property type="entry name" value="SAP"/>
    <property type="match status" value="1"/>
</dbReference>
<dbReference type="GO" id="GO:0003677">
    <property type="term" value="F:DNA binding"/>
    <property type="evidence" value="ECO:0007669"/>
    <property type="project" value="InterPro"/>
</dbReference>
<keyword evidence="9" id="KW-1185">Reference proteome</keyword>
<dbReference type="SUPFAM" id="SSF68906">
    <property type="entry name" value="SAP domain"/>
    <property type="match status" value="1"/>
</dbReference>
<feature type="compositionally biased region" description="Low complexity" evidence="6">
    <location>
        <begin position="1"/>
        <end position="16"/>
    </location>
</feature>
<dbReference type="InterPro" id="IPR004808">
    <property type="entry name" value="AP_endonuc_1"/>
</dbReference>
<dbReference type="GO" id="GO:0008081">
    <property type="term" value="F:phosphoric diester hydrolase activity"/>
    <property type="evidence" value="ECO:0007669"/>
    <property type="project" value="TreeGrafter"/>
</dbReference>
<dbReference type="Pfam" id="PF03372">
    <property type="entry name" value="Exo_endo_phos"/>
    <property type="match status" value="1"/>
</dbReference>
<dbReference type="PROSITE" id="PS00726">
    <property type="entry name" value="AP_NUCLEASE_F1_1"/>
    <property type="match status" value="1"/>
</dbReference>
<evidence type="ECO:0000259" key="7">
    <source>
        <dbReference type="PROSITE" id="PS50800"/>
    </source>
</evidence>
<dbReference type="SMART" id="SM00513">
    <property type="entry name" value="SAP"/>
    <property type="match status" value="1"/>
</dbReference>
<dbReference type="GO" id="GO:0008311">
    <property type="term" value="F:double-stranded DNA 3'-5' DNA exonuclease activity"/>
    <property type="evidence" value="ECO:0007669"/>
    <property type="project" value="TreeGrafter"/>
</dbReference>
<sequence>MKPQPRSSYSSRSGSRVAVTKQAQQSNEACVESVLKEDTISISSEIEQVRSDPDKLQSMTVRELREITRRVGISTKGTKKELVLALLSSANATNNGNDSSSSAIQKIPSKRKESYSAIEETVEDAAIISKSTIKQKKSRNKENLVQSTVIKANSVTENTQLELSTDLQDPLVGQVEPWTILTHKNPKPEWIPYNPRSMRPPPLCRDNIKFVKLLSWNVNGLRALLKSKGFSAIQLAQREDFDVLCLQETKDAEKDVEDLKELIEGYTNSFWTCSVSKLGYSGTAIISRVFFLIMSMEYC</sequence>
<dbReference type="Gene3D" id="1.10.720.30">
    <property type="entry name" value="SAP domain"/>
    <property type="match status" value="1"/>
</dbReference>
<feature type="domain" description="SAP" evidence="7">
    <location>
        <begin position="56"/>
        <end position="90"/>
    </location>
</feature>
<dbReference type="PANTHER" id="PTHR22748">
    <property type="entry name" value="AP ENDONUCLEASE"/>
    <property type="match status" value="1"/>
</dbReference>
<dbReference type="GO" id="GO:0016829">
    <property type="term" value="F:lyase activity"/>
    <property type="evidence" value="ECO:0007669"/>
    <property type="project" value="UniProtKB-KW"/>
</dbReference>
<dbReference type="GO" id="GO:0006284">
    <property type="term" value="P:base-excision repair"/>
    <property type="evidence" value="ECO:0007669"/>
    <property type="project" value="TreeGrafter"/>
</dbReference>
<gene>
    <name evidence="8" type="ORF">LUZ62_032529</name>
</gene>
<name>A0AAV8HXP9_9POAL</name>
<dbReference type="InterPro" id="IPR005135">
    <property type="entry name" value="Endo/exonuclease/phosphatase"/>
</dbReference>
<dbReference type="PROSITE" id="PS50800">
    <property type="entry name" value="SAP"/>
    <property type="match status" value="1"/>
</dbReference>
<accession>A0AAV8HXP9</accession>